<sequence>MRPGAFPEPRKAWPWLASAPCRLESRFSSRWAPARMWCGTRFVHPNTVRYRLRKAKELLHGKLTTSSMIANLHLAYQDEILALQEGHREYPHLS</sequence>
<keyword evidence="3" id="KW-1185">Reference proteome</keyword>
<organism evidence="2 3">
    <name type="scientific">Arthrobacter livingstonensis</name>
    <dbReference type="NCBI Taxonomy" id="670078"/>
    <lineage>
        <taxon>Bacteria</taxon>
        <taxon>Bacillati</taxon>
        <taxon>Actinomycetota</taxon>
        <taxon>Actinomycetes</taxon>
        <taxon>Micrococcales</taxon>
        <taxon>Micrococcaceae</taxon>
        <taxon>Arthrobacter</taxon>
    </lineage>
</organism>
<protein>
    <recommendedName>
        <fullName evidence="1">PucR C-terminal helix-turn-helix domain-containing protein</fullName>
    </recommendedName>
</protein>
<reference evidence="2 3" key="1">
    <citation type="submission" date="2018-05" db="EMBL/GenBank/DDBJ databases">
        <title>Genetic diversity of glacier-inhabiting Cryobacterium bacteria in China and description of Cryobacterium mengkeensis sp. nov. and Arthrobacter glacialis sp. nov.</title>
        <authorList>
            <person name="Liu Q."/>
            <person name="Xin Y.-H."/>
        </authorList>
    </citation>
    <scope>NUCLEOTIDE SEQUENCE [LARGE SCALE GENOMIC DNA]</scope>
    <source>
        <strain evidence="2 3">LI2</strain>
    </source>
</reference>
<proteinExistence type="predicted"/>
<dbReference type="EMBL" id="QJVD01000038">
    <property type="protein sequence ID" value="PYI64810.1"/>
    <property type="molecule type" value="Genomic_DNA"/>
</dbReference>
<dbReference type="InterPro" id="IPR042070">
    <property type="entry name" value="PucR_C-HTH_sf"/>
</dbReference>
<evidence type="ECO:0000259" key="1">
    <source>
        <dbReference type="Pfam" id="PF13556"/>
    </source>
</evidence>
<name>A0A2V5LEU3_9MICC</name>
<dbReference type="Pfam" id="PF13556">
    <property type="entry name" value="HTH_30"/>
    <property type="match status" value="1"/>
</dbReference>
<gene>
    <name evidence="2" type="ORF">CVV68_20845</name>
</gene>
<dbReference type="Proteomes" id="UP000247832">
    <property type="component" value="Unassembled WGS sequence"/>
</dbReference>
<accession>A0A2V5LEU3</accession>
<evidence type="ECO:0000313" key="2">
    <source>
        <dbReference type="EMBL" id="PYI64810.1"/>
    </source>
</evidence>
<dbReference type="InterPro" id="IPR025736">
    <property type="entry name" value="PucR_C-HTH_dom"/>
</dbReference>
<feature type="domain" description="PucR C-terminal helix-turn-helix" evidence="1">
    <location>
        <begin position="42"/>
        <end position="76"/>
    </location>
</feature>
<comment type="caution">
    <text evidence="2">The sequence shown here is derived from an EMBL/GenBank/DDBJ whole genome shotgun (WGS) entry which is preliminary data.</text>
</comment>
<dbReference type="AlphaFoldDB" id="A0A2V5LEU3"/>
<evidence type="ECO:0000313" key="3">
    <source>
        <dbReference type="Proteomes" id="UP000247832"/>
    </source>
</evidence>
<dbReference type="OrthoDB" id="3190266at2"/>
<dbReference type="Gene3D" id="1.10.10.2840">
    <property type="entry name" value="PucR C-terminal helix-turn-helix domain"/>
    <property type="match status" value="1"/>
</dbReference>